<dbReference type="Proteomes" id="UP001597383">
    <property type="component" value="Unassembled WGS sequence"/>
</dbReference>
<organism evidence="6 7">
    <name type="scientific">Ornithinibacillus salinisoli</name>
    <dbReference type="NCBI Taxonomy" id="1848459"/>
    <lineage>
        <taxon>Bacteria</taxon>
        <taxon>Bacillati</taxon>
        <taxon>Bacillota</taxon>
        <taxon>Bacilli</taxon>
        <taxon>Bacillales</taxon>
        <taxon>Bacillaceae</taxon>
        <taxon>Ornithinibacillus</taxon>
    </lineage>
</organism>
<dbReference type="SUPFAM" id="SSF55781">
    <property type="entry name" value="GAF domain-like"/>
    <property type="match status" value="1"/>
</dbReference>
<name>A0ABW4W1I6_9BACI</name>
<sequence length="257" mass="29359">MNQSVVKALNLLELFSEDVHELTLKEIAFRSNLPKPTAYRLLSSLEEMGFLYKLKDTEHDSRYRLGLKLLELGQLVADQLEVRRVALPSMKKLAEEINEAVHLVVVNHQQATYIEKVESNKALRLYTRIGKSSPLYIGSGPKLLLAYLEEDQQQNILREMNTKSLTEKTIQKEKLMKELTFIREQGYAYSVGEQDTDTTGISYPIFDHRNRVIAALTVSGLSSYFTGEGLQKIKTETLQTAMTISEKLGYRGQLRRD</sequence>
<dbReference type="InterPro" id="IPR036388">
    <property type="entry name" value="WH-like_DNA-bd_sf"/>
</dbReference>
<dbReference type="PANTHER" id="PTHR30136:SF24">
    <property type="entry name" value="HTH-TYPE TRANSCRIPTIONAL REPRESSOR ALLR"/>
    <property type="match status" value="1"/>
</dbReference>
<dbReference type="PANTHER" id="PTHR30136">
    <property type="entry name" value="HELIX-TURN-HELIX TRANSCRIPTIONAL REGULATOR, ICLR FAMILY"/>
    <property type="match status" value="1"/>
</dbReference>
<dbReference type="PROSITE" id="PS51077">
    <property type="entry name" value="HTH_ICLR"/>
    <property type="match status" value="1"/>
</dbReference>
<evidence type="ECO:0000256" key="2">
    <source>
        <dbReference type="ARBA" id="ARBA00023125"/>
    </source>
</evidence>
<reference evidence="7" key="1">
    <citation type="journal article" date="2019" name="Int. J. Syst. Evol. Microbiol.">
        <title>The Global Catalogue of Microorganisms (GCM) 10K type strain sequencing project: providing services to taxonomists for standard genome sequencing and annotation.</title>
        <authorList>
            <consortium name="The Broad Institute Genomics Platform"/>
            <consortium name="The Broad Institute Genome Sequencing Center for Infectious Disease"/>
            <person name="Wu L."/>
            <person name="Ma J."/>
        </authorList>
    </citation>
    <scope>NUCLEOTIDE SEQUENCE [LARGE SCALE GENOMIC DNA]</scope>
    <source>
        <strain evidence="7">R28</strain>
    </source>
</reference>
<proteinExistence type="predicted"/>
<dbReference type="InterPro" id="IPR014757">
    <property type="entry name" value="Tscrpt_reg_IclR_C"/>
</dbReference>
<evidence type="ECO:0000313" key="7">
    <source>
        <dbReference type="Proteomes" id="UP001597383"/>
    </source>
</evidence>
<feature type="domain" description="HTH iclR-type" evidence="4">
    <location>
        <begin position="2"/>
        <end position="67"/>
    </location>
</feature>
<evidence type="ECO:0000256" key="1">
    <source>
        <dbReference type="ARBA" id="ARBA00023015"/>
    </source>
</evidence>
<dbReference type="RefSeq" id="WP_377557906.1">
    <property type="nucleotide sequence ID" value="NZ_JBHUHQ010000017.1"/>
</dbReference>
<keyword evidence="1" id="KW-0805">Transcription regulation</keyword>
<dbReference type="InterPro" id="IPR050707">
    <property type="entry name" value="HTH_MetabolicPath_Reg"/>
</dbReference>
<dbReference type="InterPro" id="IPR005471">
    <property type="entry name" value="Tscrpt_reg_IclR_N"/>
</dbReference>
<keyword evidence="2" id="KW-0238">DNA-binding</keyword>
<evidence type="ECO:0000259" key="5">
    <source>
        <dbReference type="PROSITE" id="PS51078"/>
    </source>
</evidence>
<evidence type="ECO:0000313" key="6">
    <source>
        <dbReference type="EMBL" id="MFD2045263.1"/>
    </source>
</evidence>
<dbReference type="EMBL" id="JBHUHQ010000017">
    <property type="protein sequence ID" value="MFD2045263.1"/>
    <property type="molecule type" value="Genomic_DNA"/>
</dbReference>
<dbReference type="InterPro" id="IPR029016">
    <property type="entry name" value="GAF-like_dom_sf"/>
</dbReference>
<accession>A0ABW4W1I6</accession>
<gene>
    <name evidence="6" type="ORF">ACFSJF_13365</name>
</gene>
<feature type="domain" description="IclR-ED" evidence="5">
    <location>
        <begin position="68"/>
        <end position="250"/>
    </location>
</feature>
<dbReference type="PROSITE" id="PS51078">
    <property type="entry name" value="ICLR_ED"/>
    <property type="match status" value="1"/>
</dbReference>
<protein>
    <submittedName>
        <fullName evidence="6">IclR family transcriptional regulator</fullName>
    </submittedName>
</protein>
<dbReference type="Gene3D" id="3.30.450.40">
    <property type="match status" value="1"/>
</dbReference>
<dbReference type="Gene3D" id="1.10.10.10">
    <property type="entry name" value="Winged helix-like DNA-binding domain superfamily/Winged helix DNA-binding domain"/>
    <property type="match status" value="1"/>
</dbReference>
<evidence type="ECO:0000259" key="4">
    <source>
        <dbReference type="PROSITE" id="PS51077"/>
    </source>
</evidence>
<dbReference type="SUPFAM" id="SSF46785">
    <property type="entry name" value="Winged helix' DNA-binding domain"/>
    <property type="match status" value="1"/>
</dbReference>
<dbReference type="InterPro" id="IPR036390">
    <property type="entry name" value="WH_DNA-bd_sf"/>
</dbReference>
<dbReference type="SMART" id="SM00346">
    <property type="entry name" value="HTH_ICLR"/>
    <property type="match status" value="1"/>
</dbReference>
<keyword evidence="7" id="KW-1185">Reference proteome</keyword>
<comment type="caution">
    <text evidence="6">The sequence shown here is derived from an EMBL/GenBank/DDBJ whole genome shotgun (WGS) entry which is preliminary data.</text>
</comment>
<dbReference type="Pfam" id="PF09339">
    <property type="entry name" value="HTH_IclR"/>
    <property type="match status" value="1"/>
</dbReference>
<keyword evidence="3" id="KW-0804">Transcription</keyword>
<evidence type="ECO:0000256" key="3">
    <source>
        <dbReference type="ARBA" id="ARBA00023163"/>
    </source>
</evidence>
<dbReference type="Pfam" id="PF01614">
    <property type="entry name" value="IclR_C"/>
    <property type="match status" value="1"/>
</dbReference>